<evidence type="ECO:0000313" key="2">
    <source>
        <dbReference type="EMBL" id="PLW29046.1"/>
    </source>
</evidence>
<feature type="compositionally biased region" description="Polar residues" evidence="1">
    <location>
        <begin position="325"/>
        <end position="341"/>
    </location>
</feature>
<feature type="region of interest" description="Disordered" evidence="1">
    <location>
        <begin position="314"/>
        <end position="351"/>
    </location>
</feature>
<keyword evidence="3" id="KW-1185">Reference proteome</keyword>
<proteinExistence type="predicted"/>
<protein>
    <submittedName>
        <fullName evidence="2">Uncharacterized protein</fullName>
    </submittedName>
</protein>
<comment type="caution">
    <text evidence="2">The sequence shown here is derived from an EMBL/GenBank/DDBJ whole genome shotgun (WGS) entry which is preliminary data.</text>
</comment>
<dbReference type="Proteomes" id="UP000235388">
    <property type="component" value="Unassembled WGS sequence"/>
</dbReference>
<gene>
    <name evidence="2" type="ORF">PCANC_24023</name>
</gene>
<organism evidence="2 3">
    <name type="scientific">Puccinia coronata f. sp. avenae</name>
    <dbReference type="NCBI Taxonomy" id="200324"/>
    <lineage>
        <taxon>Eukaryota</taxon>
        <taxon>Fungi</taxon>
        <taxon>Dikarya</taxon>
        <taxon>Basidiomycota</taxon>
        <taxon>Pucciniomycotina</taxon>
        <taxon>Pucciniomycetes</taxon>
        <taxon>Pucciniales</taxon>
        <taxon>Pucciniaceae</taxon>
        <taxon>Puccinia</taxon>
    </lineage>
</organism>
<dbReference type="OrthoDB" id="2506393at2759"/>
<accession>A0A2N5TU70</accession>
<evidence type="ECO:0000256" key="1">
    <source>
        <dbReference type="SAM" id="MobiDB-lite"/>
    </source>
</evidence>
<feature type="compositionally biased region" description="Low complexity" evidence="1">
    <location>
        <begin position="342"/>
        <end position="351"/>
    </location>
</feature>
<name>A0A2N5TU70_9BASI</name>
<evidence type="ECO:0000313" key="3">
    <source>
        <dbReference type="Proteomes" id="UP000235388"/>
    </source>
</evidence>
<sequence length="537" mass="58723">MDPEGCMNPCSDIGWCSRCERLWIVSSPINRGAVPSTRQGKVAFMLPRPPHTQKLVSSFLDLPKLRLTNALQAKESLVPPETRRFFSALLVIGLLVPARTGRLSTIDPLPFLTPLVVVLSSPTRHPQVQASLRATTIFTFLLEYCDTRGSLLSKALTRFHQGVFCALGRLTLLARIEKVFNPPQSEEKVKELIFHTPASEFVSFTISHNGAPALEMELPPPLRPESIVACSSGSISTRGFPSPESQEGYLRETPVILEAMPKHPNSAGLIRHSSRSMSDKLLLDILPESRTHSLITPSNTRKSQYALVLETSLQPPISPEPTPTFDKSTSTFQQAMHSPNHSMSSTRSAGFSASSCLPQYATVLRPCLGELLTPPLTPPPNVPLPPIPTASPSTTRPDRTHSLSVMPRSHSANGILRKSPYPQEIPSDVSETVPAAINRPRSKSSPLRSEVKRASCLAPPPPARKLRFLSPPQSFIISDSGITDDTNPTSEEGEQNSIPIALFECSYSPPTPPPIIHNFIEQQYLPSTEPSAQQLSH</sequence>
<reference evidence="2 3" key="1">
    <citation type="submission" date="2017-11" db="EMBL/GenBank/DDBJ databases">
        <title>De novo assembly and phasing of dikaryotic genomes from two isolates of Puccinia coronata f. sp. avenae, the causal agent of oat crown rust.</title>
        <authorList>
            <person name="Miller M.E."/>
            <person name="Zhang Y."/>
            <person name="Omidvar V."/>
            <person name="Sperschneider J."/>
            <person name="Schwessinger B."/>
            <person name="Raley C."/>
            <person name="Palmer J.M."/>
            <person name="Garnica D."/>
            <person name="Upadhyaya N."/>
            <person name="Rathjen J."/>
            <person name="Taylor J.M."/>
            <person name="Park R.F."/>
            <person name="Dodds P.N."/>
            <person name="Hirsch C.D."/>
            <person name="Kianian S.F."/>
            <person name="Figueroa M."/>
        </authorList>
    </citation>
    <scope>NUCLEOTIDE SEQUENCE [LARGE SCALE GENOMIC DNA]</scope>
    <source>
        <strain evidence="2">12NC29</strain>
    </source>
</reference>
<dbReference type="EMBL" id="PGCJ01000423">
    <property type="protein sequence ID" value="PLW29046.1"/>
    <property type="molecule type" value="Genomic_DNA"/>
</dbReference>
<feature type="region of interest" description="Disordered" evidence="1">
    <location>
        <begin position="377"/>
        <end position="468"/>
    </location>
</feature>
<feature type="compositionally biased region" description="Pro residues" evidence="1">
    <location>
        <begin position="377"/>
        <end position="389"/>
    </location>
</feature>
<dbReference type="AlphaFoldDB" id="A0A2N5TU70"/>